<keyword evidence="6" id="KW-0175">Coiled coil</keyword>
<dbReference type="PANTHER" id="PTHR23345:SF15">
    <property type="entry name" value="VITELLOGENIN 1-RELATED"/>
    <property type="match status" value="1"/>
</dbReference>
<evidence type="ECO:0000256" key="2">
    <source>
        <dbReference type="ARBA" id="ARBA00022761"/>
    </source>
</evidence>
<evidence type="ECO:0000256" key="5">
    <source>
        <dbReference type="PROSITE-ProRule" id="PRU00557"/>
    </source>
</evidence>
<accession>A0A443SCI2</accession>
<keyword evidence="4" id="KW-0325">Glycoprotein</keyword>
<dbReference type="SUPFAM" id="SSF48431">
    <property type="entry name" value="Lipovitellin-phosvitin complex, superhelical domain"/>
    <property type="match status" value="1"/>
</dbReference>
<evidence type="ECO:0000256" key="4">
    <source>
        <dbReference type="ARBA" id="ARBA00023180"/>
    </source>
</evidence>
<evidence type="ECO:0000313" key="9">
    <source>
        <dbReference type="EMBL" id="RWS25256.1"/>
    </source>
</evidence>
<dbReference type="OrthoDB" id="6478903at2759"/>
<name>A0A443SCI2_9ACAR</name>
<dbReference type="Gene3D" id="2.30.230.10">
    <property type="entry name" value="Lipovitellin, beta-sheet shell regions, chain A"/>
    <property type="match status" value="1"/>
</dbReference>
<evidence type="ECO:0000259" key="8">
    <source>
        <dbReference type="PROSITE" id="PS51211"/>
    </source>
</evidence>
<protein>
    <submittedName>
        <fullName evidence="9">Apolipophorins-like protein</fullName>
    </submittedName>
</protein>
<dbReference type="Pfam" id="PF01347">
    <property type="entry name" value="Vitellogenin_N"/>
    <property type="match status" value="1"/>
</dbReference>
<dbReference type="Gene3D" id="1.25.10.20">
    <property type="entry name" value="Vitellinogen, superhelical"/>
    <property type="match status" value="1"/>
</dbReference>
<proteinExistence type="predicted"/>
<gene>
    <name evidence="9" type="ORF">B4U80_13105</name>
</gene>
<dbReference type="EMBL" id="NCKV01003904">
    <property type="protein sequence ID" value="RWS25256.1"/>
    <property type="molecule type" value="Genomic_DNA"/>
</dbReference>
<evidence type="ECO:0000256" key="1">
    <source>
        <dbReference type="ARBA" id="ARBA00022729"/>
    </source>
</evidence>
<dbReference type="InterPro" id="IPR001747">
    <property type="entry name" value="Vitellogenin_N"/>
</dbReference>
<dbReference type="GO" id="GO:0005319">
    <property type="term" value="F:lipid transporter activity"/>
    <property type="evidence" value="ECO:0007669"/>
    <property type="project" value="InterPro"/>
</dbReference>
<dbReference type="PANTHER" id="PTHR23345">
    <property type="entry name" value="VITELLOGENIN-RELATED"/>
    <property type="match status" value="1"/>
</dbReference>
<feature type="non-terminal residue" evidence="9">
    <location>
        <position position="997"/>
    </location>
</feature>
<dbReference type="GO" id="GO:0045735">
    <property type="term" value="F:nutrient reservoir activity"/>
    <property type="evidence" value="ECO:0007669"/>
    <property type="project" value="UniProtKB-KW"/>
</dbReference>
<reference evidence="9 10" key="1">
    <citation type="journal article" date="2018" name="Gigascience">
        <title>Genomes of trombidid mites reveal novel predicted allergens and laterally-transferred genes associated with secondary metabolism.</title>
        <authorList>
            <person name="Dong X."/>
            <person name="Chaisiri K."/>
            <person name="Xia D."/>
            <person name="Armstrong S.D."/>
            <person name="Fang Y."/>
            <person name="Donnelly M.J."/>
            <person name="Kadowaki T."/>
            <person name="McGarry J.W."/>
            <person name="Darby A.C."/>
            <person name="Makepeace B.L."/>
        </authorList>
    </citation>
    <scope>NUCLEOTIDE SEQUENCE [LARGE SCALE GENOMIC DNA]</scope>
    <source>
        <strain evidence="9">UoL-UT</strain>
    </source>
</reference>
<dbReference type="SMART" id="SM00638">
    <property type="entry name" value="LPD_N"/>
    <property type="match status" value="1"/>
</dbReference>
<keyword evidence="1 7" id="KW-0732">Signal</keyword>
<dbReference type="InterPro" id="IPR015819">
    <property type="entry name" value="Lipid_transp_b-sht_shell"/>
</dbReference>
<keyword evidence="2" id="KW-0758">Storage protein</keyword>
<comment type="caution">
    <text evidence="9">The sequence shown here is derived from an EMBL/GenBank/DDBJ whole genome shotgun (WGS) entry which is preliminary data.</text>
</comment>
<feature type="signal peptide" evidence="7">
    <location>
        <begin position="1"/>
        <end position="18"/>
    </location>
</feature>
<keyword evidence="10" id="KW-1185">Reference proteome</keyword>
<dbReference type="VEuPathDB" id="VectorBase:LDEU006784"/>
<sequence>MYSKVILLLSALFVFGDGAPLNIESSDVCSTQCSEAENLFYEIGKTYEYTLDTKTELKLEDQIVNVRISGLARMHYAKKCEFRLQLRGVRVEGVDKKQLRAEDLERETLTFAFNDGLISNVCPSLNEKSNILNIKKAILSAMQLSTKMLGPLKVVEERDILGDCETEYKTENQDGLTITKKKNLKTCRNRMIADTALFQNAILERMLERSTEVMQNNYECTQVISSNYKFFDKIECRETSHYMDYSRESAIKMRFYRILVKDPIPEHEFKKQSLLYTREDDHVVSIEEASKLLSKLCQSTVNDINDQSMKYFKRLSYALKGLEYDDINRMLSQVQMEGGIDGCISMKLHGLLESALLMSGGKAALRYMTEDIRSFDTSNPRKMMTLLSLPFISHPTEESVKAILPMMSNIKSPRLMLLATAMIGNFVRNNASCPEMMPAVKDAVNLLGNRLPNKCASNPREIKNVVALLKAIGNIGFLTDEVFAKIVGCAKSTSTESVVRAAALNVLKKSNACNYPSEQSTELKTLLNILMTKSDETDEIQIAAFKAFMTCSKGFGEEFIVKEAIVMSRNRANPRLAHYVYTYLNNLKKNKNPMYRKLRMEMITKDITDITMNDERVADEKMSYNKLYTYYSNELQMGIHFEMDYIMERNLKHPRALTVSAYIPIHERNIQLFEIGLRQDIDDQSISNLEKFLMEQNYEELMNIAKDMINDRWNDVNQEKMEKLQQLVMKLQESVKMLSMHFDYNENTLLCGSYSFMDSFIKREFKREAFLGWAQGRGRPSMHHLANHPMIAKIKNVFKERGYGLILLDSSIEIPTVSGLPEIAAARSVFVSGSTGVRERQNMINLMPNMGLSICLSIKTFINREEMVGLKWKTTAVSNLRMIVKMTNNDNEKSIELNLPSAKTDLIKFTSALYKDTEFGEEMYSMQGAPKKECQRDMFGLTACMVNHITPEFDLLKVQQFWISLEHSHGNNDGWKATLVYPNSRNNRYMIELKAPR</sequence>
<dbReference type="InterPro" id="IPR015255">
    <property type="entry name" value="Vitellinogen_open_b-sht"/>
</dbReference>
<evidence type="ECO:0000256" key="3">
    <source>
        <dbReference type="ARBA" id="ARBA00023157"/>
    </source>
</evidence>
<dbReference type="InterPro" id="IPR011030">
    <property type="entry name" value="Lipovitellin_superhlx_dom"/>
</dbReference>
<feature type="domain" description="Vitellogenin" evidence="8">
    <location>
        <begin position="41"/>
        <end position="657"/>
    </location>
</feature>
<dbReference type="InterPro" id="IPR015816">
    <property type="entry name" value="Vitellinogen_b-sht_N"/>
</dbReference>
<evidence type="ECO:0000256" key="6">
    <source>
        <dbReference type="SAM" id="Coils"/>
    </source>
</evidence>
<feature type="coiled-coil region" evidence="6">
    <location>
        <begin position="714"/>
        <end position="741"/>
    </location>
</feature>
<dbReference type="PROSITE" id="PS51211">
    <property type="entry name" value="VITELLOGENIN"/>
    <property type="match status" value="1"/>
</dbReference>
<feature type="chain" id="PRO_5019535349" evidence="7">
    <location>
        <begin position="19"/>
        <end position="997"/>
    </location>
</feature>
<dbReference type="Proteomes" id="UP000288716">
    <property type="component" value="Unassembled WGS sequence"/>
</dbReference>
<dbReference type="InterPro" id="IPR050733">
    <property type="entry name" value="Vitellogenin/Apolipophorin"/>
</dbReference>
<organism evidence="9 10">
    <name type="scientific">Leptotrombidium deliense</name>
    <dbReference type="NCBI Taxonomy" id="299467"/>
    <lineage>
        <taxon>Eukaryota</taxon>
        <taxon>Metazoa</taxon>
        <taxon>Ecdysozoa</taxon>
        <taxon>Arthropoda</taxon>
        <taxon>Chelicerata</taxon>
        <taxon>Arachnida</taxon>
        <taxon>Acari</taxon>
        <taxon>Acariformes</taxon>
        <taxon>Trombidiformes</taxon>
        <taxon>Prostigmata</taxon>
        <taxon>Anystina</taxon>
        <taxon>Parasitengona</taxon>
        <taxon>Trombiculoidea</taxon>
        <taxon>Trombiculidae</taxon>
        <taxon>Leptotrombidium</taxon>
    </lineage>
</organism>
<dbReference type="AlphaFoldDB" id="A0A443SCI2"/>
<dbReference type="SMART" id="SM01169">
    <property type="entry name" value="DUF1943"/>
    <property type="match status" value="1"/>
</dbReference>
<comment type="caution">
    <text evidence="5">Lacks conserved residue(s) required for the propagation of feature annotation.</text>
</comment>
<evidence type="ECO:0000256" key="7">
    <source>
        <dbReference type="SAM" id="SignalP"/>
    </source>
</evidence>
<dbReference type="SUPFAM" id="SSF56968">
    <property type="entry name" value="Lipovitellin-phosvitin complex, beta-sheet shell regions"/>
    <property type="match status" value="2"/>
</dbReference>
<evidence type="ECO:0000313" key="10">
    <source>
        <dbReference type="Proteomes" id="UP000288716"/>
    </source>
</evidence>
<keyword evidence="3" id="KW-1015">Disulfide bond</keyword>
<dbReference type="STRING" id="299467.A0A443SCI2"/>